<evidence type="ECO:0000313" key="1">
    <source>
        <dbReference type="EMBL" id="KAH0878141.1"/>
    </source>
</evidence>
<dbReference type="EMBL" id="JAGKQM010000015">
    <property type="protein sequence ID" value="KAH0878141.1"/>
    <property type="molecule type" value="Genomic_DNA"/>
</dbReference>
<sequence>LGCIPPSNFRLPSSSSPSLLSMSVYGFQSQGKAMEANKVPPLHQDWAKQAPRSHPDNSFVSCMTDADWNKDKLTA</sequence>
<feature type="non-terminal residue" evidence="1">
    <location>
        <position position="1"/>
    </location>
</feature>
<accession>A0ABQ7ZD38</accession>
<reference evidence="1 2" key="1">
    <citation type="submission" date="2021-05" db="EMBL/GenBank/DDBJ databases">
        <title>Genome Assembly of Synthetic Allotetraploid Brassica napus Reveals Homoeologous Exchanges between Subgenomes.</title>
        <authorList>
            <person name="Davis J.T."/>
        </authorList>
    </citation>
    <scope>NUCLEOTIDE SEQUENCE [LARGE SCALE GENOMIC DNA]</scope>
    <source>
        <strain evidence="2">cv. Da-Ae</strain>
        <tissue evidence="1">Seedling</tissue>
    </source>
</reference>
<comment type="caution">
    <text evidence="1">The sequence shown here is derived from an EMBL/GenBank/DDBJ whole genome shotgun (WGS) entry which is preliminary data.</text>
</comment>
<name>A0ABQ7ZD38_BRANA</name>
<protein>
    <submittedName>
        <fullName evidence="1">Uncharacterized protein</fullName>
    </submittedName>
</protein>
<gene>
    <name evidence="1" type="ORF">HID58_065535</name>
</gene>
<proteinExistence type="predicted"/>
<dbReference type="Proteomes" id="UP000824890">
    <property type="component" value="Unassembled WGS sequence"/>
</dbReference>
<organism evidence="1 2">
    <name type="scientific">Brassica napus</name>
    <name type="common">Rape</name>
    <dbReference type="NCBI Taxonomy" id="3708"/>
    <lineage>
        <taxon>Eukaryota</taxon>
        <taxon>Viridiplantae</taxon>
        <taxon>Streptophyta</taxon>
        <taxon>Embryophyta</taxon>
        <taxon>Tracheophyta</taxon>
        <taxon>Spermatophyta</taxon>
        <taxon>Magnoliopsida</taxon>
        <taxon>eudicotyledons</taxon>
        <taxon>Gunneridae</taxon>
        <taxon>Pentapetalae</taxon>
        <taxon>rosids</taxon>
        <taxon>malvids</taxon>
        <taxon>Brassicales</taxon>
        <taxon>Brassicaceae</taxon>
        <taxon>Brassiceae</taxon>
        <taxon>Brassica</taxon>
    </lineage>
</organism>
<keyword evidence="2" id="KW-1185">Reference proteome</keyword>
<evidence type="ECO:0000313" key="2">
    <source>
        <dbReference type="Proteomes" id="UP000824890"/>
    </source>
</evidence>